<dbReference type="AlphaFoldDB" id="B9T1I1"/>
<evidence type="ECO:0000313" key="1">
    <source>
        <dbReference type="EMBL" id="EEF30290.1"/>
    </source>
</evidence>
<proteinExistence type="predicted"/>
<evidence type="ECO:0000313" key="2">
    <source>
        <dbReference type="Proteomes" id="UP000008311"/>
    </source>
</evidence>
<keyword evidence="2" id="KW-1185">Reference proteome</keyword>
<dbReference type="Proteomes" id="UP000008311">
    <property type="component" value="Unassembled WGS sequence"/>
</dbReference>
<gene>
    <name evidence="1" type="ORF">RCOM_0161810</name>
</gene>
<name>B9T1I1_RICCO</name>
<protein>
    <submittedName>
        <fullName evidence="1">Uncharacterized protein</fullName>
    </submittedName>
</protein>
<accession>B9T1I1</accession>
<reference evidence="2" key="1">
    <citation type="journal article" date="2010" name="Nat. Biotechnol.">
        <title>Draft genome sequence of the oilseed species Ricinus communis.</title>
        <authorList>
            <person name="Chan A.P."/>
            <person name="Crabtree J."/>
            <person name="Zhao Q."/>
            <person name="Lorenzi H."/>
            <person name="Orvis J."/>
            <person name="Puiu D."/>
            <person name="Melake-Berhan A."/>
            <person name="Jones K.M."/>
            <person name="Redman J."/>
            <person name="Chen G."/>
            <person name="Cahoon E.B."/>
            <person name="Gedil M."/>
            <person name="Stanke M."/>
            <person name="Haas B.J."/>
            <person name="Wortman J.R."/>
            <person name="Fraser-Liggett C.M."/>
            <person name="Ravel J."/>
            <person name="Rabinowicz P.D."/>
        </authorList>
    </citation>
    <scope>NUCLEOTIDE SEQUENCE [LARGE SCALE GENOMIC DNA]</scope>
    <source>
        <strain evidence="2">cv. Hale</strain>
    </source>
</reference>
<sequence>MVVDEKSDYIREFYSLENSIYLAASDLYQTWSARLHKHYQKFETNKERLQNYHRDSTDEVWKEAIEYFGTEEFK</sequence>
<dbReference type="InParanoid" id="B9T1I1"/>
<dbReference type="eggNOG" id="ENOG502SV0D">
    <property type="taxonomic scope" value="Eukaryota"/>
</dbReference>
<dbReference type="EMBL" id="EQ974342">
    <property type="protein sequence ID" value="EEF30290.1"/>
    <property type="molecule type" value="Genomic_DNA"/>
</dbReference>
<feature type="non-terminal residue" evidence="1">
    <location>
        <position position="74"/>
    </location>
</feature>
<organism evidence="1 2">
    <name type="scientific">Ricinus communis</name>
    <name type="common">Castor bean</name>
    <dbReference type="NCBI Taxonomy" id="3988"/>
    <lineage>
        <taxon>Eukaryota</taxon>
        <taxon>Viridiplantae</taxon>
        <taxon>Streptophyta</taxon>
        <taxon>Embryophyta</taxon>
        <taxon>Tracheophyta</taxon>
        <taxon>Spermatophyta</taxon>
        <taxon>Magnoliopsida</taxon>
        <taxon>eudicotyledons</taxon>
        <taxon>Gunneridae</taxon>
        <taxon>Pentapetalae</taxon>
        <taxon>rosids</taxon>
        <taxon>fabids</taxon>
        <taxon>Malpighiales</taxon>
        <taxon>Euphorbiaceae</taxon>
        <taxon>Acalyphoideae</taxon>
        <taxon>Acalypheae</taxon>
        <taxon>Ricinus</taxon>
    </lineage>
</organism>